<feature type="region of interest" description="Disordered" evidence="10">
    <location>
        <begin position="398"/>
        <end position="427"/>
    </location>
</feature>
<evidence type="ECO:0000256" key="5">
    <source>
        <dbReference type="ARBA" id="ARBA00023040"/>
    </source>
</evidence>
<evidence type="ECO:0000256" key="9">
    <source>
        <dbReference type="RuleBase" id="RU000688"/>
    </source>
</evidence>
<feature type="region of interest" description="Disordered" evidence="10">
    <location>
        <begin position="548"/>
        <end position="584"/>
    </location>
</feature>
<evidence type="ECO:0000256" key="4">
    <source>
        <dbReference type="ARBA" id="ARBA00022989"/>
    </source>
</evidence>
<dbReference type="PROSITE" id="PS50262">
    <property type="entry name" value="G_PROTEIN_RECEP_F1_2"/>
    <property type="match status" value="1"/>
</dbReference>
<keyword evidence="2" id="KW-1003">Cell membrane</keyword>
<dbReference type="GO" id="GO:0004930">
    <property type="term" value="F:G protein-coupled receptor activity"/>
    <property type="evidence" value="ECO:0007669"/>
    <property type="project" value="UniProtKB-KW"/>
</dbReference>
<keyword evidence="6 11" id="KW-0472">Membrane</keyword>
<keyword evidence="3 9" id="KW-0812">Transmembrane</keyword>
<evidence type="ECO:0000259" key="12">
    <source>
        <dbReference type="PROSITE" id="PS50262"/>
    </source>
</evidence>
<organism evidence="13 14">
    <name type="scientific">Ditylenchus destructor</name>
    <dbReference type="NCBI Taxonomy" id="166010"/>
    <lineage>
        <taxon>Eukaryota</taxon>
        <taxon>Metazoa</taxon>
        <taxon>Ecdysozoa</taxon>
        <taxon>Nematoda</taxon>
        <taxon>Chromadorea</taxon>
        <taxon>Rhabditida</taxon>
        <taxon>Tylenchina</taxon>
        <taxon>Tylenchomorpha</taxon>
        <taxon>Sphaerularioidea</taxon>
        <taxon>Anguinidae</taxon>
        <taxon>Anguininae</taxon>
        <taxon>Ditylenchus</taxon>
    </lineage>
</organism>
<evidence type="ECO:0000256" key="7">
    <source>
        <dbReference type="ARBA" id="ARBA00023170"/>
    </source>
</evidence>
<sequence length="628" mass="69731">MSFPTTIVTGLYLITLKLGLLGNCWVILSVLRTRPRNGSLTPSDRLRGYIGLLAVLDLLVTLSLAIRIVYVVLPNASIDTWSCRTIFIVNDLLKLGSITCLACISIERYITIRKPFNSRVRRRLIQFTPLVALVILALVLSGIATLASNVTVRDGTTPNVGMDCSQMSTSEGYYSAFVGVARWIVALSFLLQLTTVSSNYGQIVRHVRRKFWQRKARVVANSRNSNSTSSQHKQPLVSEPRYMKDMTWAIVRIAVFHMICWLPYCLIQILPYSISLSKISTPLPIYMTTSVRMISTSNTMYDGLAWLAFFADWLTYVNSAGDWVFYAAMNRDLRSIIRQTTERRKRSTLSQQSPSSNLHRSLKRQMTQSLRFFYSINSYRSTAPNSFDESFGESQCKSDRCMGTPRHHNRNSCQNSPNGSLRLSPNGPQLSPPIEGVKKKISSISNQSGNSEGLFGMRNGRAHTYCSPRPVHFSVDPVTTNHRPPLIHTRCVNSKSQNSSPNNSATAAASKLQKIMAAFAIGNAHSFSNQQNKKQQNLLENLPKISPKLRKESPTPLNGILVNPPQSPSPTSRSPHSQSISSTTTTTTLLPLLSSNGFHHCQGPSANNANHYSSVTVIGALAPSRNFV</sequence>
<name>A0AAD4MVM2_9BILA</name>
<evidence type="ECO:0000256" key="2">
    <source>
        <dbReference type="ARBA" id="ARBA00022475"/>
    </source>
</evidence>
<dbReference type="InterPro" id="IPR000276">
    <property type="entry name" value="GPCR_Rhodpsn"/>
</dbReference>
<dbReference type="GO" id="GO:0005886">
    <property type="term" value="C:plasma membrane"/>
    <property type="evidence" value="ECO:0007669"/>
    <property type="project" value="UniProtKB-SubCell"/>
</dbReference>
<protein>
    <submittedName>
        <fullName evidence="13">7 transmembrane receptor (Rhodopsin family) domain-containing protein</fullName>
    </submittedName>
</protein>
<dbReference type="PRINTS" id="PR00237">
    <property type="entry name" value="GPCRRHODOPSN"/>
</dbReference>
<feature type="domain" description="G-protein coupled receptors family 1 profile" evidence="12">
    <location>
        <begin position="22"/>
        <end position="326"/>
    </location>
</feature>
<feature type="transmembrane region" description="Helical" evidence="11">
    <location>
        <begin position="127"/>
        <end position="152"/>
    </location>
</feature>
<evidence type="ECO:0000313" key="14">
    <source>
        <dbReference type="Proteomes" id="UP001201812"/>
    </source>
</evidence>
<reference evidence="13" key="1">
    <citation type="submission" date="2022-01" db="EMBL/GenBank/DDBJ databases">
        <title>Genome Sequence Resource for Two Populations of Ditylenchus destructor, the Migratory Endoparasitic Phytonematode.</title>
        <authorList>
            <person name="Zhang H."/>
            <person name="Lin R."/>
            <person name="Xie B."/>
        </authorList>
    </citation>
    <scope>NUCLEOTIDE SEQUENCE</scope>
    <source>
        <strain evidence="13">BazhouSP</strain>
    </source>
</reference>
<evidence type="ECO:0000256" key="6">
    <source>
        <dbReference type="ARBA" id="ARBA00023136"/>
    </source>
</evidence>
<feature type="compositionally biased region" description="Polar residues" evidence="10">
    <location>
        <begin position="348"/>
        <end position="361"/>
    </location>
</feature>
<feature type="region of interest" description="Disordered" evidence="10">
    <location>
        <begin position="341"/>
        <end position="361"/>
    </location>
</feature>
<evidence type="ECO:0000256" key="8">
    <source>
        <dbReference type="ARBA" id="ARBA00023224"/>
    </source>
</evidence>
<dbReference type="EMBL" id="JAKKPZ010000034">
    <property type="protein sequence ID" value="KAI1708634.1"/>
    <property type="molecule type" value="Genomic_DNA"/>
</dbReference>
<feature type="compositionally biased region" description="Polar residues" evidence="10">
    <location>
        <begin position="411"/>
        <end position="427"/>
    </location>
</feature>
<feature type="transmembrane region" description="Helical" evidence="11">
    <location>
        <begin position="49"/>
        <end position="73"/>
    </location>
</feature>
<dbReference type="SUPFAM" id="SSF81321">
    <property type="entry name" value="Family A G protein-coupled receptor-like"/>
    <property type="match status" value="1"/>
</dbReference>
<gene>
    <name evidence="13" type="ORF">DdX_11709</name>
</gene>
<feature type="transmembrane region" description="Helical" evidence="11">
    <location>
        <begin position="85"/>
        <end position="106"/>
    </location>
</feature>
<evidence type="ECO:0000313" key="13">
    <source>
        <dbReference type="EMBL" id="KAI1708634.1"/>
    </source>
</evidence>
<feature type="compositionally biased region" description="Low complexity" evidence="10">
    <location>
        <begin position="569"/>
        <end position="584"/>
    </location>
</feature>
<evidence type="ECO:0000256" key="3">
    <source>
        <dbReference type="ARBA" id="ARBA00022692"/>
    </source>
</evidence>
<comment type="similarity">
    <text evidence="9">Belongs to the G-protein coupled receptor 1 family.</text>
</comment>
<dbReference type="Proteomes" id="UP001201812">
    <property type="component" value="Unassembled WGS sequence"/>
</dbReference>
<feature type="transmembrane region" description="Helical" evidence="11">
    <location>
        <begin position="249"/>
        <end position="274"/>
    </location>
</feature>
<evidence type="ECO:0000256" key="10">
    <source>
        <dbReference type="SAM" id="MobiDB-lite"/>
    </source>
</evidence>
<keyword evidence="4 11" id="KW-1133">Transmembrane helix</keyword>
<proteinExistence type="inferred from homology"/>
<dbReference type="PANTHER" id="PTHR24228:SF61">
    <property type="entry name" value="G-PROTEIN COUPLED RECEPTORS FAMILY 1 PROFILE DOMAIN-CONTAINING PROTEIN"/>
    <property type="match status" value="1"/>
</dbReference>
<dbReference type="Gene3D" id="1.20.1070.10">
    <property type="entry name" value="Rhodopsin 7-helix transmembrane proteins"/>
    <property type="match status" value="1"/>
</dbReference>
<dbReference type="Pfam" id="PF00001">
    <property type="entry name" value="7tm_1"/>
    <property type="match status" value="1"/>
</dbReference>
<dbReference type="CDD" id="cd00637">
    <property type="entry name" value="7tm_classA_rhodopsin-like"/>
    <property type="match status" value="1"/>
</dbReference>
<keyword evidence="8 9" id="KW-0807">Transducer</keyword>
<feature type="transmembrane region" description="Helical" evidence="11">
    <location>
        <begin position="172"/>
        <end position="191"/>
    </location>
</feature>
<accession>A0AAD4MVM2</accession>
<comment type="subcellular location">
    <subcellularLocation>
        <location evidence="1">Cell membrane</location>
        <topology evidence="1">Multi-pass membrane protein</topology>
    </subcellularLocation>
</comment>
<keyword evidence="5 9" id="KW-0297">G-protein coupled receptor</keyword>
<dbReference type="PANTHER" id="PTHR24228">
    <property type="entry name" value="B2 BRADYKININ RECEPTOR/ANGIOTENSIN II RECEPTOR"/>
    <property type="match status" value="1"/>
</dbReference>
<dbReference type="AlphaFoldDB" id="A0AAD4MVM2"/>
<comment type="caution">
    <text evidence="13">The sequence shown here is derived from an EMBL/GenBank/DDBJ whole genome shotgun (WGS) entry which is preliminary data.</text>
</comment>
<dbReference type="InterPro" id="IPR017452">
    <property type="entry name" value="GPCR_Rhodpsn_7TM"/>
</dbReference>
<keyword evidence="7 9" id="KW-0675">Receptor</keyword>
<feature type="transmembrane region" description="Helical" evidence="11">
    <location>
        <begin position="6"/>
        <end position="28"/>
    </location>
</feature>
<evidence type="ECO:0000256" key="11">
    <source>
        <dbReference type="SAM" id="Phobius"/>
    </source>
</evidence>
<evidence type="ECO:0000256" key="1">
    <source>
        <dbReference type="ARBA" id="ARBA00004651"/>
    </source>
</evidence>
<dbReference type="PROSITE" id="PS00237">
    <property type="entry name" value="G_PROTEIN_RECEP_F1_1"/>
    <property type="match status" value="1"/>
</dbReference>
<keyword evidence="14" id="KW-1185">Reference proteome</keyword>